<proteinExistence type="inferred from homology"/>
<dbReference type="Pfam" id="PF05158">
    <property type="entry name" value="RNA_pol_Rpc34"/>
    <property type="match status" value="2"/>
</dbReference>
<dbReference type="Gene3D" id="1.10.10.10">
    <property type="entry name" value="Winged helix-like DNA-binding domain superfamily/Winged helix DNA-binding domain"/>
    <property type="match status" value="1"/>
</dbReference>
<evidence type="ECO:0000256" key="6">
    <source>
        <dbReference type="PIRNR" id="PIRNR028763"/>
    </source>
</evidence>
<evidence type="ECO:0000256" key="4">
    <source>
        <dbReference type="ARBA" id="ARBA00023163"/>
    </source>
</evidence>
<comment type="similarity">
    <text evidence="2 6">Belongs to the eukaryotic RPC34/RPC39 RNA polymerase subunit family.</text>
</comment>
<name>A0A151ZHE8_TIELA</name>
<dbReference type="GO" id="GO:0005654">
    <property type="term" value="C:nucleoplasm"/>
    <property type="evidence" value="ECO:0007669"/>
    <property type="project" value="UniProtKB-ARBA"/>
</dbReference>
<keyword evidence="4 6" id="KW-0804">Transcription</keyword>
<keyword evidence="3 6" id="KW-0240">DNA-directed RNA polymerase</keyword>
<gene>
    <name evidence="7" type="ORF">DLAC_06074</name>
</gene>
<dbReference type="OrthoDB" id="613763at2759"/>
<comment type="caution">
    <text evidence="7">The sequence shown here is derived from an EMBL/GenBank/DDBJ whole genome shotgun (WGS) entry which is preliminary data.</text>
</comment>
<reference evidence="7 8" key="1">
    <citation type="submission" date="2015-12" db="EMBL/GenBank/DDBJ databases">
        <title>Dictyostelia acquired genes for synthesis and detection of signals that induce cell-type specialization by lateral gene transfer from prokaryotes.</title>
        <authorList>
            <person name="Gloeckner G."/>
            <person name="Schaap P."/>
        </authorList>
    </citation>
    <scope>NUCLEOTIDE SEQUENCE [LARGE SCALE GENOMIC DNA]</scope>
    <source>
        <strain evidence="7 8">TK</strain>
    </source>
</reference>
<dbReference type="InterPro" id="IPR016049">
    <property type="entry name" value="RNA_pol_Rpc34-like"/>
</dbReference>
<dbReference type="OMA" id="VGTTKKC"/>
<evidence type="ECO:0000256" key="5">
    <source>
        <dbReference type="ARBA" id="ARBA00023242"/>
    </source>
</evidence>
<evidence type="ECO:0000256" key="1">
    <source>
        <dbReference type="ARBA" id="ARBA00004123"/>
    </source>
</evidence>
<sequence length="295" mass="33471">MSEELEHRFLDYIAKHPGTVQSKFESELGCTQQDILAVVNQLIKQGRIITYQAPDGSTSFKEVAPEDVNKFKGLTSEDLLIFQLVESSGNKGSWTKDLKYASGLQQVQITKIMKLLENRKLIKAVKSVQTGRKKVYMLYNMEPAREVTGGSLYGSDQNYDDQYIHIIKMHIKSYVQNKGTADQLEIIGYLKRVAEDTSQTLSPEDVLQLINTLIYDGDLEEIRDTRAFSSFGKRGILYKPTKTVIPVNNFGLMPCGTCPVFDLCSPEGEISPKKCVYFTEYLKQINDEKYDDDDE</sequence>
<dbReference type="GO" id="GO:0005666">
    <property type="term" value="C:RNA polymerase III complex"/>
    <property type="evidence" value="ECO:0007669"/>
    <property type="project" value="UniProtKB-UniRule"/>
</dbReference>
<dbReference type="AlphaFoldDB" id="A0A151ZHE8"/>
<dbReference type="FunCoup" id="A0A151ZHE8">
    <property type="interactions" value="562"/>
</dbReference>
<protein>
    <recommendedName>
        <fullName evidence="6">DNA-directed RNA polymerase III subunit RPC6</fullName>
        <shortName evidence="6">RNA polymerase III subunit C6</shortName>
    </recommendedName>
</protein>
<dbReference type="InParanoid" id="A0A151ZHE8"/>
<dbReference type="InterPro" id="IPR007832">
    <property type="entry name" value="RNA_pol_Rpc34"/>
</dbReference>
<dbReference type="Proteomes" id="UP000076078">
    <property type="component" value="Unassembled WGS sequence"/>
</dbReference>
<evidence type="ECO:0000256" key="3">
    <source>
        <dbReference type="ARBA" id="ARBA00022478"/>
    </source>
</evidence>
<dbReference type="InterPro" id="IPR036388">
    <property type="entry name" value="WH-like_DNA-bd_sf"/>
</dbReference>
<comment type="subcellular location">
    <subcellularLocation>
        <location evidence="1 6">Nucleus</location>
    </subcellularLocation>
</comment>
<dbReference type="STRING" id="361077.A0A151ZHE8"/>
<comment type="function">
    <text evidence="6">DNA-dependent RNA polymerase catalyzes the transcription of DNA into RNA using the four ribonucleoside triphosphates as substrates. Specific peripheric component of RNA polymerase III which synthesizes small RNAs, such as 5S rRNA and tRNAs.</text>
</comment>
<dbReference type="GO" id="GO:0005737">
    <property type="term" value="C:cytoplasm"/>
    <property type="evidence" value="ECO:0007669"/>
    <property type="project" value="UniProtKB-ARBA"/>
</dbReference>
<dbReference type="EMBL" id="LODT01000028">
    <property type="protein sequence ID" value="KYQ93393.1"/>
    <property type="molecule type" value="Genomic_DNA"/>
</dbReference>
<dbReference type="FunFam" id="1.10.10.10:FF:000116">
    <property type="entry name" value="DNA-directed RNA polymerase III subunit RPC6"/>
    <property type="match status" value="1"/>
</dbReference>
<dbReference type="GO" id="GO:0006383">
    <property type="term" value="P:transcription by RNA polymerase III"/>
    <property type="evidence" value="ECO:0007669"/>
    <property type="project" value="UniProtKB-UniRule"/>
</dbReference>
<accession>A0A151ZHE8</accession>
<evidence type="ECO:0000313" key="8">
    <source>
        <dbReference type="Proteomes" id="UP000076078"/>
    </source>
</evidence>
<keyword evidence="5 6" id="KW-0539">Nucleus</keyword>
<organism evidence="7 8">
    <name type="scientific">Tieghemostelium lacteum</name>
    <name type="common">Slime mold</name>
    <name type="synonym">Dictyostelium lacteum</name>
    <dbReference type="NCBI Taxonomy" id="361077"/>
    <lineage>
        <taxon>Eukaryota</taxon>
        <taxon>Amoebozoa</taxon>
        <taxon>Evosea</taxon>
        <taxon>Eumycetozoa</taxon>
        <taxon>Dictyostelia</taxon>
        <taxon>Dictyosteliales</taxon>
        <taxon>Raperosteliaceae</taxon>
        <taxon>Tieghemostelium</taxon>
    </lineage>
</organism>
<dbReference type="InterPro" id="IPR036390">
    <property type="entry name" value="WH_DNA-bd_sf"/>
</dbReference>
<keyword evidence="8" id="KW-1185">Reference proteome</keyword>
<evidence type="ECO:0000313" key="7">
    <source>
        <dbReference type="EMBL" id="KYQ93393.1"/>
    </source>
</evidence>
<dbReference type="PIRSF" id="PIRSF028763">
    <property type="entry name" value="RNA_pol_Rpc34"/>
    <property type="match status" value="1"/>
</dbReference>
<dbReference type="PANTHER" id="PTHR12780">
    <property type="entry name" value="RNA POLYMERASE III DNA DIRECTED , 39KD SUBUNIT-RELATED"/>
    <property type="match status" value="1"/>
</dbReference>
<dbReference type="SUPFAM" id="SSF46785">
    <property type="entry name" value="Winged helix' DNA-binding domain"/>
    <property type="match status" value="1"/>
</dbReference>
<evidence type="ECO:0000256" key="2">
    <source>
        <dbReference type="ARBA" id="ARBA00011038"/>
    </source>
</evidence>